<dbReference type="SUPFAM" id="SSF58038">
    <property type="entry name" value="SNARE fusion complex"/>
    <property type="match status" value="1"/>
</dbReference>
<evidence type="ECO:0000256" key="7">
    <source>
        <dbReference type="ARBA" id="ARBA00037493"/>
    </source>
</evidence>
<comment type="caution">
    <text evidence="14">The sequence shown here is derived from an EMBL/GenBank/DDBJ whole genome shotgun (WGS) entry which is preliminary data.</text>
</comment>
<dbReference type="InterPro" id="IPR042855">
    <property type="entry name" value="V_SNARE_CC"/>
</dbReference>
<keyword evidence="9" id="KW-0175">Coiled coil</keyword>
<accession>A0A3M7KUZ4</accession>
<dbReference type="PROSITE" id="PS00417">
    <property type="entry name" value="SYNAPTOBREVIN"/>
    <property type="match status" value="1"/>
</dbReference>
<reference evidence="15" key="1">
    <citation type="journal article" date="2018" name="Algal Res.">
        <title>Characterization of plant carbon substrate utilization by Auxenochlorella protothecoides.</title>
        <authorList>
            <person name="Vogler B.W."/>
            <person name="Starkenburg S.R."/>
            <person name="Sudasinghe N."/>
            <person name="Schambach J.Y."/>
            <person name="Rollin J.A."/>
            <person name="Pattathil S."/>
            <person name="Barry A.N."/>
        </authorList>
    </citation>
    <scope>NUCLEOTIDE SEQUENCE [LARGE SCALE GENOMIC DNA]</scope>
    <source>
        <strain evidence="15">UTEX 25</strain>
    </source>
</reference>
<dbReference type="InterPro" id="IPR000727">
    <property type="entry name" value="T_SNARE_dom"/>
</dbReference>
<dbReference type="Pfam" id="PF00957">
    <property type="entry name" value="Synaptobrevin"/>
    <property type="match status" value="1"/>
</dbReference>
<dbReference type="Proteomes" id="UP000279271">
    <property type="component" value="Unassembled WGS sequence"/>
</dbReference>
<evidence type="ECO:0000313" key="15">
    <source>
        <dbReference type="Proteomes" id="UP000279271"/>
    </source>
</evidence>
<dbReference type="GO" id="GO:0016020">
    <property type="term" value="C:membrane"/>
    <property type="evidence" value="ECO:0007669"/>
    <property type="project" value="InterPro"/>
</dbReference>
<dbReference type="InterPro" id="IPR001388">
    <property type="entry name" value="Synaptobrevin-like"/>
</dbReference>
<dbReference type="PROSITE" id="PS50892">
    <property type="entry name" value="V_SNARE"/>
    <property type="match status" value="1"/>
</dbReference>
<sequence length="434" mass="48847">FKRRRAELAVTLYQEYNALIFDNRLPADLAITWNPRLSTTAGLTHYSQSPDGMGGRTYTARVELSIKVVDGLPKLKRTLCHELCHVAAWLLDHCARPPHGNVWRGWADRAQRAYPELEITTCHSYDIFFPHRWQCTNAECGATLGRHSNSIDVNRKVCGRCRAPLEYLGRFQADNTPAKPREATGFSLFVKQHFAAGHEAALAAHRHWCRDRGMTTNSKGILYALVARGPVILCEYNLVRGNAPLVALNLLEKWVPRPDAKASYVADKHVFHLLSDGELTYLCMSDESLGRRVAFAFLADVQSTFLAAHGASTRSALAYELNTAFEPELRSRMLRLNADPRADALTRIHGDVAELKSIMVDNIDKILDRGERLDLLVERTDDLASSTFTFKREARRVHGALWWRSVRLRVCILALCALCLYVLLAVVCSPTLHC</sequence>
<dbReference type="FunFam" id="3.30.450.50:FF:000015">
    <property type="entry name" value="Synaptobrevin 2 isoform 1"/>
    <property type="match status" value="1"/>
</dbReference>
<dbReference type="InterPro" id="IPR010908">
    <property type="entry name" value="Longin_dom"/>
</dbReference>
<dbReference type="PROSITE" id="PS50192">
    <property type="entry name" value="T_SNARE"/>
    <property type="match status" value="1"/>
</dbReference>
<dbReference type="GO" id="GO:0005737">
    <property type="term" value="C:cytoplasm"/>
    <property type="evidence" value="ECO:0007669"/>
    <property type="project" value="UniProtKB-ARBA"/>
</dbReference>
<dbReference type="SUPFAM" id="SSF64356">
    <property type="entry name" value="SNARE-like"/>
    <property type="match status" value="1"/>
</dbReference>
<keyword evidence="6 10" id="KW-0472">Membrane</keyword>
<dbReference type="PROSITE" id="PS50859">
    <property type="entry name" value="LONGIN"/>
    <property type="match status" value="1"/>
</dbReference>
<dbReference type="InterPro" id="IPR011012">
    <property type="entry name" value="Longin-like_dom_sf"/>
</dbReference>
<feature type="domain" description="V-SNARE coiled-coil homology" evidence="13">
    <location>
        <begin position="344"/>
        <end position="404"/>
    </location>
</feature>
<dbReference type="Gene3D" id="3.30.450.50">
    <property type="entry name" value="Longin domain"/>
    <property type="match status" value="1"/>
</dbReference>
<dbReference type="FunFam" id="1.20.5.110:FF:000004">
    <property type="entry name" value="Vesicle-associated membrane protein 7"/>
    <property type="match status" value="1"/>
</dbReference>
<evidence type="ECO:0000256" key="9">
    <source>
        <dbReference type="PROSITE-ProRule" id="PRU00290"/>
    </source>
</evidence>
<keyword evidence="5 10" id="KW-1133">Transmembrane helix</keyword>
<keyword evidence="2" id="KW-0813">Transport</keyword>
<evidence type="ECO:0000259" key="13">
    <source>
        <dbReference type="PROSITE" id="PS50892"/>
    </source>
</evidence>
<evidence type="ECO:0000313" key="14">
    <source>
        <dbReference type="EMBL" id="RMZ53152.1"/>
    </source>
</evidence>
<dbReference type="SMART" id="SM01270">
    <property type="entry name" value="Longin"/>
    <property type="match status" value="1"/>
</dbReference>
<dbReference type="GO" id="GO:0016192">
    <property type="term" value="P:vesicle-mediated transport"/>
    <property type="evidence" value="ECO:0007669"/>
    <property type="project" value="InterPro"/>
</dbReference>
<organism evidence="14 15">
    <name type="scientific">Auxenochlorella protothecoides</name>
    <name type="common">Green microalga</name>
    <name type="synonym">Chlorella protothecoides</name>
    <dbReference type="NCBI Taxonomy" id="3075"/>
    <lineage>
        <taxon>Eukaryota</taxon>
        <taxon>Viridiplantae</taxon>
        <taxon>Chlorophyta</taxon>
        <taxon>core chlorophytes</taxon>
        <taxon>Trebouxiophyceae</taxon>
        <taxon>Chlorellales</taxon>
        <taxon>Chlorellaceae</taxon>
        <taxon>Auxenochlorella</taxon>
    </lineage>
</organism>
<dbReference type="EMBL" id="QOKY01000199">
    <property type="protein sequence ID" value="RMZ53152.1"/>
    <property type="molecule type" value="Genomic_DNA"/>
</dbReference>
<feature type="transmembrane region" description="Helical" evidence="10">
    <location>
        <begin position="410"/>
        <end position="432"/>
    </location>
</feature>
<feature type="non-terminal residue" evidence="14">
    <location>
        <position position="1"/>
    </location>
</feature>
<dbReference type="GO" id="GO:0012505">
    <property type="term" value="C:endomembrane system"/>
    <property type="evidence" value="ECO:0007669"/>
    <property type="project" value="UniProtKB-SubCell"/>
</dbReference>
<dbReference type="CDD" id="cd14824">
    <property type="entry name" value="Longin"/>
    <property type="match status" value="1"/>
</dbReference>
<dbReference type="GO" id="GO:0006950">
    <property type="term" value="P:response to stress"/>
    <property type="evidence" value="ECO:0007669"/>
    <property type="project" value="UniProtKB-ARBA"/>
</dbReference>
<dbReference type="Gene3D" id="1.20.5.110">
    <property type="match status" value="1"/>
</dbReference>
<dbReference type="PRINTS" id="PR00219">
    <property type="entry name" value="SYNAPTOBREVN"/>
</dbReference>
<evidence type="ECO:0000259" key="11">
    <source>
        <dbReference type="PROSITE" id="PS50192"/>
    </source>
</evidence>
<dbReference type="GO" id="GO:0005634">
    <property type="term" value="C:nucleus"/>
    <property type="evidence" value="ECO:0007669"/>
    <property type="project" value="TreeGrafter"/>
</dbReference>
<dbReference type="GO" id="GO:0015031">
    <property type="term" value="P:protein transport"/>
    <property type="evidence" value="ECO:0007669"/>
    <property type="project" value="UniProtKB-KW"/>
</dbReference>
<evidence type="ECO:0000256" key="1">
    <source>
        <dbReference type="ARBA" id="ARBA00008025"/>
    </source>
</evidence>
<dbReference type="SMART" id="SM00731">
    <property type="entry name" value="SprT"/>
    <property type="match status" value="1"/>
</dbReference>
<comment type="subcellular location">
    <subcellularLocation>
        <location evidence="8">Endomembrane system</location>
        <topology evidence="8">Single-pass type IV membrane protein</topology>
    </subcellularLocation>
</comment>
<evidence type="ECO:0000256" key="8">
    <source>
        <dbReference type="ARBA" id="ARBA00046280"/>
    </source>
</evidence>
<evidence type="ECO:0000256" key="4">
    <source>
        <dbReference type="ARBA" id="ARBA00022927"/>
    </source>
</evidence>
<keyword evidence="3 10" id="KW-0812">Transmembrane</keyword>
<evidence type="ECO:0000256" key="2">
    <source>
        <dbReference type="ARBA" id="ARBA00022448"/>
    </source>
</evidence>
<name>A0A3M7KUZ4_AUXPR</name>
<gene>
    <name evidence="14" type="ORF">APUTEX25_005141</name>
</gene>
<comment type="similarity">
    <text evidence="1">Belongs to the synaptobrevin family.</text>
</comment>
<dbReference type="Pfam" id="PF10263">
    <property type="entry name" value="SprT-like"/>
    <property type="match status" value="1"/>
</dbReference>
<dbReference type="Pfam" id="PF13774">
    <property type="entry name" value="Longin"/>
    <property type="match status" value="1"/>
</dbReference>
<evidence type="ECO:0000256" key="5">
    <source>
        <dbReference type="ARBA" id="ARBA00022989"/>
    </source>
</evidence>
<dbReference type="PANTHER" id="PTHR23099:SF0">
    <property type="entry name" value="GERM CELL NUCLEAR ACIDIC PROTEIN"/>
    <property type="match status" value="1"/>
</dbReference>
<dbReference type="AlphaFoldDB" id="A0A3M7KUZ4"/>
<proteinExistence type="inferred from homology"/>
<dbReference type="PANTHER" id="PTHR23099">
    <property type="entry name" value="TRANSCRIPTIONAL REGULATOR"/>
    <property type="match status" value="1"/>
</dbReference>
<feature type="domain" description="Longin" evidence="12">
    <location>
        <begin position="225"/>
        <end position="329"/>
    </location>
</feature>
<evidence type="ECO:0000256" key="10">
    <source>
        <dbReference type="SAM" id="Phobius"/>
    </source>
</evidence>
<protein>
    <submittedName>
        <fullName evidence="14">Uncharacterized protein</fullName>
    </submittedName>
</protein>
<evidence type="ECO:0000259" key="12">
    <source>
        <dbReference type="PROSITE" id="PS50859"/>
    </source>
</evidence>
<evidence type="ECO:0000256" key="6">
    <source>
        <dbReference type="ARBA" id="ARBA00023136"/>
    </source>
</evidence>
<dbReference type="CDD" id="cd15843">
    <property type="entry name" value="R-SNARE"/>
    <property type="match status" value="1"/>
</dbReference>
<dbReference type="InterPro" id="IPR006640">
    <property type="entry name" value="SprT-like_domain"/>
</dbReference>
<keyword evidence="4" id="KW-0653">Protein transport</keyword>
<feature type="domain" description="T-SNARE coiled-coil homology" evidence="11">
    <location>
        <begin position="335"/>
        <end position="397"/>
    </location>
</feature>
<comment type="function">
    <text evidence="7">Involved in the targeting and/or fusion of transport vesicles to their target membrane.</text>
</comment>
<evidence type="ECO:0000256" key="3">
    <source>
        <dbReference type="ARBA" id="ARBA00022692"/>
    </source>
</evidence>